<evidence type="ECO:0000259" key="9">
    <source>
        <dbReference type="Pfam" id="PF02749"/>
    </source>
</evidence>
<evidence type="ECO:0000256" key="2">
    <source>
        <dbReference type="ARBA" id="ARBA00013236"/>
    </source>
</evidence>
<evidence type="ECO:0000256" key="3">
    <source>
        <dbReference type="ARBA" id="ARBA00022553"/>
    </source>
</evidence>
<dbReference type="GO" id="GO:0009435">
    <property type="term" value="P:NAD+ biosynthetic process"/>
    <property type="evidence" value="ECO:0007669"/>
    <property type="project" value="UniProtKB-UniPathway"/>
</dbReference>
<dbReference type="SUPFAM" id="SSF54675">
    <property type="entry name" value="Nicotinate/Quinolinate PRTase N-terminal domain-like"/>
    <property type="match status" value="1"/>
</dbReference>
<gene>
    <name evidence="10" type="ORF">ENU31_03155</name>
</gene>
<dbReference type="NCBIfam" id="NF006415">
    <property type="entry name" value="PRK08662.1"/>
    <property type="match status" value="1"/>
</dbReference>
<dbReference type="GO" id="GO:0004516">
    <property type="term" value="F:nicotinate phosphoribosyltransferase activity"/>
    <property type="evidence" value="ECO:0007669"/>
    <property type="project" value="UniProtKB-EC"/>
</dbReference>
<keyword evidence="4 10" id="KW-0436">Ligase</keyword>
<proteinExistence type="predicted"/>
<feature type="domain" description="Quinolinate phosphoribosyl transferase C-terminal" evidence="8">
    <location>
        <begin position="117"/>
        <end position="305"/>
    </location>
</feature>
<dbReference type="InterPro" id="IPR036068">
    <property type="entry name" value="Nicotinate_pribotase-like_C"/>
</dbReference>
<reference evidence="10" key="1">
    <citation type="journal article" date="2020" name="mSystems">
        <title>Genome- and Community-Level Interaction Insights into Carbon Utilization and Element Cycling Functions of Hydrothermarchaeota in Hydrothermal Sediment.</title>
        <authorList>
            <person name="Zhou Z."/>
            <person name="Liu Y."/>
            <person name="Xu W."/>
            <person name="Pan J."/>
            <person name="Luo Z.H."/>
            <person name="Li M."/>
        </authorList>
    </citation>
    <scope>NUCLEOTIDE SEQUENCE [LARGE SCALE GENOMIC DNA]</scope>
    <source>
        <strain evidence="10">SpSt-658</strain>
    </source>
</reference>
<dbReference type="InterPro" id="IPR035809">
    <property type="entry name" value="NAPRTase_arc-type"/>
</dbReference>
<evidence type="ECO:0000256" key="5">
    <source>
        <dbReference type="ARBA" id="ARBA00022642"/>
    </source>
</evidence>
<dbReference type="Pfam" id="PF01729">
    <property type="entry name" value="QRPTase_C"/>
    <property type="match status" value="1"/>
</dbReference>
<comment type="caution">
    <text evidence="10">The sequence shown here is derived from an EMBL/GenBank/DDBJ whole genome shotgun (WGS) entry which is preliminary data.</text>
</comment>
<dbReference type="AlphaFoldDB" id="A0A7C4H2S7"/>
<dbReference type="InterPro" id="IPR002638">
    <property type="entry name" value="Quinolinate_PRibosylTrfase_C"/>
</dbReference>
<dbReference type="InterPro" id="IPR037128">
    <property type="entry name" value="Quinolinate_PRibosylTase_N_sf"/>
</dbReference>
<evidence type="ECO:0000256" key="4">
    <source>
        <dbReference type="ARBA" id="ARBA00022598"/>
    </source>
</evidence>
<name>A0A7C4H2S7_9CREN</name>
<evidence type="ECO:0000256" key="7">
    <source>
        <dbReference type="ARBA" id="ARBA00048668"/>
    </source>
</evidence>
<feature type="domain" description="Quinolinate phosphoribosyl transferase N-terminal" evidence="9">
    <location>
        <begin position="20"/>
        <end position="113"/>
    </location>
</feature>
<keyword evidence="6 10" id="KW-0808">Transferase</keyword>
<dbReference type="PIRSF" id="PIRSF000484">
    <property type="entry name" value="NAPRT"/>
    <property type="match status" value="1"/>
</dbReference>
<keyword evidence="5" id="KW-0662">Pyridine nucleotide biosynthesis</keyword>
<dbReference type="GO" id="GO:0004514">
    <property type="term" value="F:nicotinate-nucleotide diphosphorylase (carboxylating) activity"/>
    <property type="evidence" value="ECO:0007669"/>
    <property type="project" value="InterPro"/>
</dbReference>
<dbReference type="Pfam" id="PF02749">
    <property type="entry name" value="QRPTase_N"/>
    <property type="match status" value="1"/>
</dbReference>
<dbReference type="InterPro" id="IPR022412">
    <property type="entry name" value="Quinolinate_PRibosylTrfase_N"/>
</dbReference>
<protein>
    <recommendedName>
        <fullName evidence="2">nicotinate phosphoribosyltransferase</fullName>
        <ecNumber evidence="2">6.3.4.21</ecNumber>
    </recommendedName>
</protein>
<dbReference type="PANTHER" id="PTHR43202:SF1">
    <property type="entry name" value="NICOTINATE PHOSPHORIBOSYLTRANSFERASE"/>
    <property type="match status" value="1"/>
</dbReference>
<evidence type="ECO:0000256" key="1">
    <source>
        <dbReference type="ARBA" id="ARBA00004952"/>
    </source>
</evidence>
<keyword evidence="3" id="KW-0597">Phosphoprotein</keyword>
<comment type="catalytic activity">
    <reaction evidence="7">
        <text>5-phospho-alpha-D-ribose 1-diphosphate + nicotinate + ATP + H2O = nicotinate beta-D-ribonucleotide + ADP + phosphate + diphosphate</text>
        <dbReference type="Rhea" id="RHEA:36163"/>
        <dbReference type="ChEBI" id="CHEBI:15377"/>
        <dbReference type="ChEBI" id="CHEBI:30616"/>
        <dbReference type="ChEBI" id="CHEBI:32544"/>
        <dbReference type="ChEBI" id="CHEBI:33019"/>
        <dbReference type="ChEBI" id="CHEBI:43474"/>
        <dbReference type="ChEBI" id="CHEBI:57502"/>
        <dbReference type="ChEBI" id="CHEBI:58017"/>
        <dbReference type="ChEBI" id="CHEBI:456216"/>
        <dbReference type="EC" id="6.3.4.21"/>
    </reaction>
</comment>
<dbReference type="InterPro" id="IPR053190">
    <property type="entry name" value="NAPRTase-like"/>
</dbReference>
<dbReference type="EC" id="6.3.4.21" evidence="2"/>
<evidence type="ECO:0000313" key="10">
    <source>
        <dbReference type="EMBL" id="HGM07391.1"/>
    </source>
</evidence>
<dbReference type="PANTHER" id="PTHR43202">
    <property type="entry name" value="NICOTINATE-NUCLEOTIDE PYROPHOSPHORYLASE"/>
    <property type="match status" value="1"/>
</dbReference>
<dbReference type="Gene3D" id="3.90.1170.20">
    <property type="entry name" value="Quinolinate phosphoribosyl transferase, N-terminal domain"/>
    <property type="match status" value="1"/>
</dbReference>
<dbReference type="Gene3D" id="3.20.20.70">
    <property type="entry name" value="Aldolase class I"/>
    <property type="match status" value="1"/>
</dbReference>
<dbReference type="CDD" id="cd01571">
    <property type="entry name" value="NAPRTase_B"/>
    <property type="match status" value="1"/>
</dbReference>
<dbReference type="SUPFAM" id="SSF51690">
    <property type="entry name" value="Nicotinate/Quinolinate PRTase C-terminal domain-like"/>
    <property type="match status" value="1"/>
</dbReference>
<organism evidence="10">
    <name type="scientific">Ignisphaera aggregans</name>
    <dbReference type="NCBI Taxonomy" id="334771"/>
    <lineage>
        <taxon>Archaea</taxon>
        <taxon>Thermoproteota</taxon>
        <taxon>Thermoprotei</taxon>
        <taxon>Desulfurococcales</taxon>
        <taxon>Desulfurococcaceae</taxon>
        <taxon>Ignisphaera</taxon>
    </lineage>
</organism>
<dbReference type="InterPro" id="IPR007229">
    <property type="entry name" value="Nic_PRibTrfase-Fam"/>
</dbReference>
<dbReference type="UniPathway" id="UPA00253">
    <property type="reaction ID" value="UER00457"/>
</dbReference>
<keyword evidence="10" id="KW-0328">Glycosyltransferase</keyword>
<evidence type="ECO:0000256" key="6">
    <source>
        <dbReference type="ARBA" id="ARBA00022679"/>
    </source>
</evidence>
<accession>A0A7C4H2S7</accession>
<dbReference type="EMBL" id="DTCA01000100">
    <property type="protein sequence ID" value="HGM07391.1"/>
    <property type="molecule type" value="Genomic_DNA"/>
</dbReference>
<evidence type="ECO:0000259" key="8">
    <source>
        <dbReference type="Pfam" id="PF01729"/>
    </source>
</evidence>
<dbReference type="InterPro" id="IPR013785">
    <property type="entry name" value="Aldolase_TIM"/>
</dbReference>
<sequence>MEPRIYILTVDELRKGVATDIYFIRSREILEKNNLCDTLVRYELHCYGLPRDYKWAVYTGVEEALALLKDRDITFYTLPEGTLFKDLYPLAIVEGRICEIIDIETALLGILRFYTSVSTKAARIKKIAGDRQVIFFGLRAHHPAIAPALDRAAYIGGCDAVSGAFSAPITGTNPRGTMPHALIIVFRDPVKAWKAFDEVMPPDVPRIALVDTFYDERVESIMAVQALGNKLWGIRLDTPRSRRGDIRMIIEEIKWTLKLHGYDNIKIVVSGGIDENHITRLKDVVDVFGVGTSIAFPPSVDISMDIVEIYDEKEGRWIPITKRGKLPGAKQLYRCRPLIEDYIDVPNKLVVCSNGVEAKPMLEKYIDHGRIVKEIISAKEIRKYVLEQLMFAEL</sequence>
<comment type="pathway">
    <text evidence="1">Cofactor biosynthesis; NAD(+) biosynthesis; nicotinate D-ribonucleotide from nicotinate: step 1/1.</text>
</comment>